<name>A0AAW1XQV3_RUBAR</name>
<gene>
    <name evidence="1" type="ORF">M0R45_015821</name>
</gene>
<organism evidence="1 2">
    <name type="scientific">Rubus argutus</name>
    <name type="common">Southern blackberry</name>
    <dbReference type="NCBI Taxonomy" id="59490"/>
    <lineage>
        <taxon>Eukaryota</taxon>
        <taxon>Viridiplantae</taxon>
        <taxon>Streptophyta</taxon>
        <taxon>Embryophyta</taxon>
        <taxon>Tracheophyta</taxon>
        <taxon>Spermatophyta</taxon>
        <taxon>Magnoliopsida</taxon>
        <taxon>eudicotyledons</taxon>
        <taxon>Gunneridae</taxon>
        <taxon>Pentapetalae</taxon>
        <taxon>rosids</taxon>
        <taxon>fabids</taxon>
        <taxon>Rosales</taxon>
        <taxon>Rosaceae</taxon>
        <taxon>Rosoideae</taxon>
        <taxon>Rosoideae incertae sedis</taxon>
        <taxon>Rubus</taxon>
    </lineage>
</organism>
<comment type="caution">
    <text evidence="1">The sequence shown here is derived from an EMBL/GenBank/DDBJ whole genome shotgun (WGS) entry which is preliminary data.</text>
</comment>
<reference evidence="1 2" key="1">
    <citation type="journal article" date="2023" name="G3 (Bethesda)">
        <title>A chromosome-length genome assembly and annotation of blackberry (Rubus argutus, cv. 'Hillquist').</title>
        <authorList>
            <person name="Bruna T."/>
            <person name="Aryal R."/>
            <person name="Dudchenko O."/>
            <person name="Sargent D.J."/>
            <person name="Mead D."/>
            <person name="Buti M."/>
            <person name="Cavallini A."/>
            <person name="Hytonen T."/>
            <person name="Andres J."/>
            <person name="Pham M."/>
            <person name="Weisz D."/>
            <person name="Mascagni F."/>
            <person name="Usai G."/>
            <person name="Natali L."/>
            <person name="Bassil N."/>
            <person name="Fernandez G.E."/>
            <person name="Lomsadze A."/>
            <person name="Armour M."/>
            <person name="Olukolu B."/>
            <person name="Poorten T."/>
            <person name="Britton C."/>
            <person name="Davik J."/>
            <person name="Ashrafi H."/>
            <person name="Aiden E.L."/>
            <person name="Borodovsky M."/>
            <person name="Worthington M."/>
        </authorList>
    </citation>
    <scope>NUCLEOTIDE SEQUENCE [LARGE SCALE GENOMIC DNA]</scope>
    <source>
        <strain evidence="1">PI 553951</strain>
    </source>
</reference>
<evidence type="ECO:0008006" key="3">
    <source>
        <dbReference type="Google" id="ProtNLM"/>
    </source>
</evidence>
<protein>
    <recommendedName>
        <fullName evidence="3">MHC class I antigen</fullName>
    </recommendedName>
</protein>
<proteinExistence type="predicted"/>
<evidence type="ECO:0000313" key="1">
    <source>
        <dbReference type="EMBL" id="KAK9939113.1"/>
    </source>
</evidence>
<keyword evidence="2" id="KW-1185">Reference proteome</keyword>
<sequence>MPKVIRPTVIGGGDEDLQGLGRHGDCCRAVTMRSLDRCWRARWRDDDDAGGDGQRRATWSVKAATMGEVLEWDDGGAGAAVSVQRRLQLEAATATRWRQ</sequence>
<accession>A0AAW1XQV3</accession>
<dbReference type="EMBL" id="JBEDUW010000003">
    <property type="protein sequence ID" value="KAK9939113.1"/>
    <property type="molecule type" value="Genomic_DNA"/>
</dbReference>
<dbReference type="AlphaFoldDB" id="A0AAW1XQV3"/>
<dbReference type="Proteomes" id="UP001457282">
    <property type="component" value="Unassembled WGS sequence"/>
</dbReference>
<evidence type="ECO:0000313" key="2">
    <source>
        <dbReference type="Proteomes" id="UP001457282"/>
    </source>
</evidence>